<evidence type="ECO:0000259" key="10">
    <source>
        <dbReference type="Pfam" id="PF02501"/>
    </source>
</evidence>
<evidence type="ECO:0000256" key="5">
    <source>
        <dbReference type="ARBA" id="ARBA00022519"/>
    </source>
</evidence>
<keyword evidence="6" id="KW-0812">Transmembrane</keyword>
<keyword evidence="8" id="KW-0472">Membrane</keyword>
<evidence type="ECO:0000256" key="3">
    <source>
        <dbReference type="ARBA" id="ARBA00022475"/>
    </source>
</evidence>
<comment type="subunit">
    <text evidence="9">Type II secretion is composed of four main components: the outer membrane complex, the inner membrane complex, the cytoplasmic secretion ATPase and the periplasm-spanning pseudopilus.</text>
</comment>
<dbReference type="InterPro" id="IPR045584">
    <property type="entry name" value="Pilin-like"/>
</dbReference>
<comment type="function">
    <text evidence="9">Component of the type II secretion system required for the energy-dependent secretion of extracellular factors such as proteases and toxins from the periplasm.</text>
</comment>
<dbReference type="RefSeq" id="WP_279245062.1">
    <property type="nucleotide sequence ID" value="NZ_SHNN01000002.1"/>
</dbReference>
<comment type="caution">
    <text evidence="11">The sequence shown here is derived from an EMBL/GenBank/DDBJ whole genome shotgun (WGS) entry which is preliminary data.</text>
</comment>
<reference evidence="11" key="1">
    <citation type="submission" date="2019-02" db="EMBL/GenBank/DDBJ databases">
        <authorList>
            <person name="Li S.-H."/>
        </authorList>
    </citation>
    <scope>NUCLEOTIDE SEQUENCE</scope>
    <source>
        <strain evidence="11">IMCC14734</strain>
    </source>
</reference>
<gene>
    <name evidence="11" type="primary">gspI</name>
    <name evidence="11" type="ORF">EYC98_09240</name>
</gene>
<proteinExistence type="inferred from homology"/>
<feature type="domain" description="Type II secretion system protein GspI C-terminal" evidence="10">
    <location>
        <begin position="44"/>
        <end position="127"/>
    </location>
</feature>
<name>A0ABT3TH05_9GAMM</name>
<evidence type="ECO:0000256" key="7">
    <source>
        <dbReference type="ARBA" id="ARBA00022989"/>
    </source>
</evidence>
<dbReference type="InterPro" id="IPR003413">
    <property type="entry name" value="T2SS_GspI_C"/>
</dbReference>
<organism evidence="11 12">
    <name type="scientific">Candidatus Litorirhabdus singularis</name>
    <dbReference type="NCBI Taxonomy" id="2518993"/>
    <lineage>
        <taxon>Bacteria</taxon>
        <taxon>Pseudomonadati</taxon>
        <taxon>Pseudomonadota</taxon>
        <taxon>Gammaproteobacteria</taxon>
        <taxon>Cellvibrionales</taxon>
        <taxon>Halieaceae</taxon>
        <taxon>Candidatus Litorirhabdus</taxon>
    </lineage>
</organism>
<keyword evidence="3" id="KW-1003">Cell membrane</keyword>
<sequence length="149" mass="16000">MMKPRAAERGFTLVEVMVALIIAAVLLPTLLMAYGSQADGIGYLREKSVAQWVAANKMTEMRIQLRRTGQIFSGKREGVDEMSGREWSWEMTSETTTVEKFMRISVAVFGASADGNADPLYTLVGYLTLPTAQTAGAGGGNEGGEGDEG</sequence>
<keyword evidence="12" id="KW-1185">Reference proteome</keyword>
<comment type="subcellular location">
    <subcellularLocation>
        <location evidence="1 9">Cell inner membrane</location>
        <topology evidence="1 9">Single-pass membrane protein</topology>
    </subcellularLocation>
</comment>
<comment type="PTM">
    <text evidence="9">Cleaved by prepilin peptidase.</text>
</comment>
<evidence type="ECO:0000256" key="8">
    <source>
        <dbReference type="ARBA" id="ARBA00023136"/>
    </source>
</evidence>
<keyword evidence="5 9" id="KW-0997">Cell inner membrane</keyword>
<dbReference type="SUPFAM" id="SSF54523">
    <property type="entry name" value="Pili subunits"/>
    <property type="match status" value="1"/>
</dbReference>
<dbReference type="Pfam" id="PF02501">
    <property type="entry name" value="T2SSI"/>
    <property type="match status" value="1"/>
</dbReference>
<evidence type="ECO:0000256" key="6">
    <source>
        <dbReference type="ARBA" id="ARBA00022692"/>
    </source>
</evidence>
<accession>A0ABT3TH05</accession>
<evidence type="ECO:0000256" key="9">
    <source>
        <dbReference type="RuleBase" id="RU368030"/>
    </source>
</evidence>
<evidence type="ECO:0000313" key="12">
    <source>
        <dbReference type="Proteomes" id="UP001143362"/>
    </source>
</evidence>
<dbReference type="NCBIfam" id="TIGR02532">
    <property type="entry name" value="IV_pilin_GFxxxE"/>
    <property type="match status" value="1"/>
</dbReference>
<keyword evidence="4 9" id="KW-0488">Methylation</keyword>
<dbReference type="InterPro" id="IPR010052">
    <property type="entry name" value="T2SS_protein-GspI"/>
</dbReference>
<evidence type="ECO:0000313" key="11">
    <source>
        <dbReference type="EMBL" id="MCX2981046.1"/>
    </source>
</evidence>
<evidence type="ECO:0000256" key="2">
    <source>
        <dbReference type="ARBA" id="ARBA00008358"/>
    </source>
</evidence>
<dbReference type="EMBL" id="SHNN01000002">
    <property type="protein sequence ID" value="MCX2981046.1"/>
    <property type="molecule type" value="Genomic_DNA"/>
</dbReference>
<dbReference type="Pfam" id="PF07963">
    <property type="entry name" value="N_methyl"/>
    <property type="match status" value="1"/>
</dbReference>
<keyword evidence="7" id="KW-1133">Transmembrane helix</keyword>
<dbReference type="InterPro" id="IPR012902">
    <property type="entry name" value="N_methyl_site"/>
</dbReference>
<dbReference type="NCBIfam" id="TIGR01707">
    <property type="entry name" value="gspI"/>
    <property type="match status" value="1"/>
</dbReference>
<dbReference type="PANTHER" id="PTHR38779">
    <property type="entry name" value="TYPE II SECRETION SYSTEM PROTEIN I-RELATED"/>
    <property type="match status" value="1"/>
</dbReference>
<protein>
    <recommendedName>
        <fullName evidence="9">Type II secretion system protein I</fullName>
        <shortName evidence="9">T2SS minor pseudopilin I</shortName>
    </recommendedName>
</protein>
<comment type="similarity">
    <text evidence="2 9">Belongs to the GSP I family.</text>
</comment>
<dbReference type="PANTHER" id="PTHR38779:SF2">
    <property type="entry name" value="TYPE II SECRETION SYSTEM PROTEIN I-RELATED"/>
    <property type="match status" value="1"/>
</dbReference>
<dbReference type="Proteomes" id="UP001143362">
    <property type="component" value="Unassembled WGS sequence"/>
</dbReference>
<evidence type="ECO:0000256" key="1">
    <source>
        <dbReference type="ARBA" id="ARBA00004377"/>
    </source>
</evidence>
<evidence type="ECO:0000256" key="4">
    <source>
        <dbReference type="ARBA" id="ARBA00022481"/>
    </source>
</evidence>
<dbReference type="Gene3D" id="3.30.1300.30">
    <property type="entry name" value="GSPII I/J protein-like"/>
    <property type="match status" value="1"/>
</dbReference>